<sequence>MNDSRPARRREREITSHIDEGNIAFLGLISVQERIPEGFTRWDLEFEFQGRRASITCRGNPDYGGVPHGLDNDVSLAVLALYQRFGCPADGVIVTTAYQLLKLIGLDTSGYYYRALERSLGRLTHTTYTAREAWREGGRWESKQFRYLEKVHATGTGEGDGLDGKTVLKIELGKEIAASVRARYIKPLDLELLASLKRPPTRGLYRLLDGRRFAAGGAAVRVFEVGLLEWADTCKILDKRPEKIRRTLQGAHEELIQRGYLEGVEYVGRGKKQRIRYHFAPLQPVPDPAGVELLLAQGLSLPVAQRYAREYDLEHLRARVALYSAILEQGYRPRNRAGFLVDVIKDAQGKYANPADFAARRARPAAAAQGGGEEGEADALAVWRAMAAEERMNHLKTVCGMVFKRHFAPRDFELLFEALDEGRLEADAFYRELLAHSAPRKAAALAARLREGLGG</sequence>
<dbReference type="InterPro" id="IPR018777">
    <property type="entry name" value="Replication_initiator_prot_A"/>
</dbReference>
<keyword evidence="2" id="KW-1185">Reference proteome</keyword>
<dbReference type="OrthoDB" id="24028at2"/>
<evidence type="ECO:0000313" key="1">
    <source>
        <dbReference type="EMBL" id="RIH84344.1"/>
    </source>
</evidence>
<accession>A0A399EI22</accession>
<protein>
    <submittedName>
        <fullName evidence="1">Replication initiator protein A</fullName>
    </submittedName>
</protein>
<proteinExistence type="predicted"/>
<name>A0A399EI22_9DEIN</name>
<dbReference type="Pfam" id="PF10134">
    <property type="entry name" value="RPA"/>
    <property type="match status" value="1"/>
</dbReference>
<evidence type="ECO:0000313" key="2">
    <source>
        <dbReference type="Proteomes" id="UP000265341"/>
    </source>
</evidence>
<dbReference type="RefSeq" id="WP_119279119.1">
    <property type="nucleotide sequence ID" value="NZ_QWLA01000059.1"/>
</dbReference>
<dbReference type="Proteomes" id="UP000265341">
    <property type="component" value="Unassembled WGS sequence"/>
</dbReference>
<comment type="caution">
    <text evidence="1">The sequence shown here is derived from an EMBL/GenBank/DDBJ whole genome shotgun (WGS) entry which is preliminary data.</text>
</comment>
<gene>
    <name evidence="1" type="ORF">Mrose_02693</name>
</gene>
<organism evidence="1 2">
    <name type="scientific">Calidithermus roseus</name>
    <dbReference type="NCBI Taxonomy" id="1644118"/>
    <lineage>
        <taxon>Bacteria</taxon>
        <taxon>Thermotogati</taxon>
        <taxon>Deinococcota</taxon>
        <taxon>Deinococci</taxon>
        <taxon>Thermales</taxon>
        <taxon>Thermaceae</taxon>
        <taxon>Calidithermus</taxon>
    </lineage>
</organism>
<reference evidence="1 2" key="1">
    <citation type="submission" date="2018-08" db="EMBL/GenBank/DDBJ databases">
        <title>Meiothermus roseus NBRC 110900 genome sequencing project.</title>
        <authorList>
            <person name="Da Costa M.S."/>
            <person name="Albuquerque L."/>
            <person name="Raposo P."/>
            <person name="Froufe H.J.C."/>
            <person name="Barroso C.S."/>
            <person name="Egas C."/>
        </authorList>
    </citation>
    <scope>NUCLEOTIDE SEQUENCE [LARGE SCALE GENOMIC DNA]</scope>
    <source>
        <strain evidence="1 2">NBRC 110900</strain>
    </source>
</reference>
<dbReference type="AlphaFoldDB" id="A0A399EI22"/>
<dbReference type="EMBL" id="QWLA01000059">
    <property type="protein sequence ID" value="RIH84344.1"/>
    <property type="molecule type" value="Genomic_DNA"/>
</dbReference>